<feature type="region of interest" description="Disordered" evidence="1">
    <location>
        <begin position="1"/>
        <end position="113"/>
    </location>
</feature>
<dbReference type="STRING" id="51031.W2SQE5"/>
<dbReference type="Proteomes" id="UP000053676">
    <property type="component" value="Unassembled WGS sequence"/>
</dbReference>
<dbReference type="KEGG" id="nai:NECAME_14341"/>
<keyword evidence="3" id="KW-1185">Reference proteome</keyword>
<dbReference type="AlphaFoldDB" id="W2SQE5"/>
<feature type="compositionally biased region" description="Polar residues" evidence="1">
    <location>
        <begin position="29"/>
        <end position="52"/>
    </location>
</feature>
<evidence type="ECO:0000313" key="3">
    <source>
        <dbReference type="Proteomes" id="UP000053676"/>
    </source>
</evidence>
<proteinExistence type="predicted"/>
<evidence type="ECO:0000313" key="2">
    <source>
        <dbReference type="EMBL" id="ETN71101.1"/>
    </source>
</evidence>
<feature type="compositionally biased region" description="Pro residues" evidence="1">
    <location>
        <begin position="101"/>
        <end position="113"/>
    </location>
</feature>
<dbReference type="EMBL" id="KI668843">
    <property type="protein sequence ID" value="ETN71101.1"/>
    <property type="molecule type" value="Genomic_DNA"/>
</dbReference>
<name>W2SQE5_NECAM</name>
<protein>
    <submittedName>
        <fullName evidence="2">Uncharacterized protein</fullName>
    </submittedName>
</protein>
<feature type="compositionally biased region" description="Basic residues" evidence="1">
    <location>
        <begin position="1"/>
        <end position="10"/>
    </location>
</feature>
<accession>W2SQE5</accession>
<reference evidence="3" key="1">
    <citation type="journal article" date="2014" name="Nat. Genet.">
        <title>Genome of the human hookworm Necator americanus.</title>
        <authorList>
            <person name="Tang Y.T."/>
            <person name="Gao X."/>
            <person name="Rosa B.A."/>
            <person name="Abubucker S."/>
            <person name="Hallsworth-Pepin K."/>
            <person name="Martin J."/>
            <person name="Tyagi R."/>
            <person name="Heizer E."/>
            <person name="Zhang X."/>
            <person name="Bhonagiri-Palsikar V."/>
            <person name="Minx P."/>
            <person name="Warren W.C."/>
            <person name="Wang Q."/>
            <person name="Zhan B."/>
            <person name="Hotez P.J."/>
            <person name="Sternberg P.W."/>
            <person name="Dougall A."/>
            <person name="Gaze S.T."/>
            <person name="Mulvenna J."/>
            <person name="Sotillo J."/>
            <person name="Ranganathan S."/>
            <person name="Rabelo E.M."/>
            <person name="Wilson R.K."/>
            <person name="Felgner P.L."/>
            <person name="Bethony J."/>
            <person name="Hawdon J.M."/>
            <person name="Gasser R.B."/>
            <person name="Loukas A."/>
            <person name="Mitreva M."/>
        </authorList>
    </citation>
    <scope>NUCLEOTIDE SEQUENCE [LARGE SCALE GENOMIC DNA]</scope>
</reference>
<gene>
    <name evidence="2" type="ORF">NECAME_14341</name>
</gene>
<organism evidence="2 3">
    <name type="scientific">Necator americanus</name>
    <name type="common">Human hookworm</name>
    <dbReference type="NCBI Taxonomy" id="51031"/>
    <lineage>
        <taxon>Eukaryota</taxon>
        <taxon>Metazoa</taxon>
        <taxon>Ecdysozoa</taxon>
        <taxon>Nematoda</taxon>
        <taxon>Chromadorea</taxon>
        <taxon>Rhabditida</taxon>
        <taxon>Rhabditina</taxon>
        <taxon>Rhabditomorpha</taxon>
        <taxon>Strongyloidea</taxon>
        <taxon>Ancylostomatidae</taxon>
        <taxon>Bunostominae</taxon>
        <taxon>Necator</taxon>
    </lineage>
</organism>
<feature type="compositionally biased region" description="Low complexity" evidence="1">
    <location>
        <begin position="15"/>
        <end position="28"/>
    </location>
</feature>
<sequence length="113" mass="12188">MLKYSQRHAGRGLFRQPPSSAPPQQRIPTTTETPQQQFGTMPTGPQHQNVIPQTIRGPITQTPGPLPAVSVEPAFPRRRPPATIVEQGRAHPAVTVEPAYPRRPPGPPGGGIL</sequence>
<evidence type="ECO:0000256" key="1">
    <source>
        <dbReference type="SAM" id="MobiDB-lite"/>
    </source>
</evidence>